<dbReference type="PRINTS" id="PR01415">
    <property type="entry name" value="ANKYRIN"/>
</dbReference>
<dbReference type="PROSITE" id="PS50088">
    <property type="entry name" value="ANK_REPEAT"/>
    <property type="match status" value="3"/>
</dbReference>
<evidence type="ECO:0000256" key="2">
    <source>
        <dbReference type="ARBA" id="ARBA00023043"/>
    </source>
</evidence>
<comment type="caution">
    <text evidence="4">The sequence shown here is derived from an EMBL/GenBank/DDBJ whole genome shotgun (WGS) entry which is preliminary data.</text>
</comment>
<dbReference type="PANTHER" id="PTHR24171">
    <property type="entry name" value="ANKYRIN REPEAT DOMAIN-CONTAINING PROTEIN 39-RELATED"/>
    <property type="match status" value="1"/>
</dbReference>
<accession>A0A8T2SMG3</accession>
<keyword evidence="5" id="KW-1185">Reference proteome</keyword>
<organism evidence="4 5">
    <name type="scientific">Ceratopteris richardii</name>
    <name type="common">Triangle waterfern</name>
    <dbReference type="NCBI Taxonomy" id="49495"/>
    <lineage>
        <taxon>Eukaryota</taxon>
        <taxon>Viridiplantae</taxon>
        <taxon>Streptophyta</taxon>
        <taxon>Embryophyta</taxon>
        <taxon>Tracheophyta</taxon>
        <taxon>Polypodiopsida</taxon>
        <taxon>Polypodiidae</taxon>
        <taxon>Polypodiales</taxon>
        <taxon>Pteridineae</taxon>
        <taxon>Pteridaceae</taxon>
        <taxon>Parkerioideae</taxon>
        <taxon>Ceratopteris</taxon>
    </lineage>
</organism>
<reference evidence="4" key="1">
    <citation type="submission" date="2021-08" db="EMBL/GenBank/DDBJ databases">
        <title>WGS assembly of Ceratopteris richardii.</title>
        <authorList>
            <person name="Marchant D.B."/>
            <person name="Chen G."/>
            <person name="Jenkins J."/>
            <person name="Shu S."/>
            <person name="Leebens-Mack J."/>
            <person name="Grimwood J."/>
            <person name="Schmutz J."/>
            <person name="Soltis P."/>
            <person name="Soltis D."/>
            <person name="Chen Z.-H."/>
        </authorList>
    </citation>
    <scope>NUCLEOTIDE SEQUENCE</scope>
    <source>
        <strain evidence="4">Whitten #5841</strain>
        <tissue evidence="4">Leaf</tissue>
    </source>
</reference>
<dbReference type="GO" id="GO:0085020">
    <property type="term" value="P:protein K6-linked ubiquitination"/>
    <property type="evidence" value="ECO:0007669"/>
    <property type="project" value="TreeGrafter"/>
</dbReference>
<dbReference type="PANTHER" id="PTHR24171:SF8">
    <property type="entry name" value="BRCA1-ASSOCIATED RING DOMAIN PROTEIN 1"/>
    <property type="match status" value="1"/>
</dbReference>
<evidence type="ECO:0000313" key="4">
    <source>
        <dbReference type="EMBL" id="KAH7351888.1"/>
    </source>
</evidence>
<dbReference type="PROSITE" id="PS50297">
    <property type="entry name" value="ANK_REP_REGION"/>
    <property type="match status" value="3"/>
</dbReference>
<dbReference type="EMBL" id="CM035424">
    <property type="protein sequence ID" value="KAH7351888.1"/>
    <property type="molecule type" value="Genomic_DNA"/>
</dbReference>
<sequence>MDSGKTGNLHSRRRILRRNSLSKCVEGRDDRGWTPLHIAARKGDLDEVRRLLDNGFNVDEMSLGSKDLGATALHLAAAGGHVDIMDELLERGSNIDARTRVGCGWTPLHHAAKERNKKAIRFLIENGAFLPPDIMDERFNPPLHYCGALEWAYEIQKKALERESSSEKSSEEESSTSL</sequence>
<dbReference type="AlphaFoldDB" id="A0A8T2SMG3"/>
<name>A0A8T2SMG3_CERRI</name>
<dbReference type="SUPFAM" id="SSF48403">
    <property type="entry name" value="Ankyrin repeat"/>
    <property type="match status" value="1"/>
</dbReference>
<dbReference type="InterPro" id="IPR002110">
    <property type="entry name" value="Ankyrin_rpt"/>
</dbReference>
<dbReference type="Pfam" id="PF00023">
    <property type="entry name" value="Ank"/>
    <property type="match status" value="1"/>
</dbReference>
<gene>
    <name evidence="4" type="ORF">KP509_19G019000</name>
</gene>
<dbReference type="Pfam" id="PF12796">
    <property type="entry name" value="Ank_2"/>
    <property type="match status" value="1"/>
</dbReference>
<feature type="repeat" description="ANK" evidence="3">
    <location>
        <begin position="103"/>
        <end position="128"/>
    </location>
</feature>
<evidence type="ECO:0000256" key="3">
    <source>
        <dbReference type="PROSITE-ProRule" id="PRU00023"/>
    </source>
</evidence>
<feature type="repeat" description="ANK" evidence="3">
    <location>
        <begin position="31"/>
        <end position="63"/>
    </location>
</feature>
<dbReference type="OMA" id="LPDDMYD"/>
<dbReference type="Proteomes" id="UP000825935">
    <property type="component" value="Chromosome 19"/>
</dbReference>
<evidence type="ECO:0000256" key="1">
    <source>
        <dbReference type="ARBA" id="ARBA00022737"/>
    </source>
</evidence>
<dbReference type="Gene3D" id="1.25.40.20">
    <property type="entry name" value="Ankyrin repeat-containing domain"/>
    <property type="match status" value="1"/>
</dbReference>
<evidence type="ECO:0000313" key="5">
    <source>
        <dbReference type="Proteomes" id="UP000825935"/>
    </source>
</evidence>
<dbReference type="SMART" id="SM00248">
    <property type="entry name" value="ANK"/>
    <property type="match status" value="3"/>
</dbReference>
<dbReference type="GO" id="GO:0004842">
    <property type="term" value="F:ubiquitin-protein transferase activity"/>
    <property type="evidence" value="ECO:0007669"/>
    <property type="project" value="TreeGrafter"/>
</dbReference>
<dbReference type="OrthoDB" id="194358at2759"/>
<protein>
    <submittedName>
        <fullName evidence="4">Uncharacterized protein</fullName>
    </submittedName>
</protein>
<proteinExistence type="predicted"/>
<keyword evidence="1" id="KW-0677">Repeat</keyword>
<feature type="repeat" description="ANK" evidence="3">
    <location>
        <begin position="68"/>
        <end position="100"/>
    </location>
</feature>
<dbReference type="InterPro" id="IPR036770">
    <property type="entry name" value="Ankyrin_rpt-contain_sf"/>
</dbReference>
<keyword evidence="2 3" id="KW-0040">ANK repeat</keyword>